<keyword evidence="1" id="KW-1133">Transmembrane helix</keyword>
<dbReference type="GeneID" id="54573504"/>
<dbReference type="RefSeq" id="XP_033677006.1">
    <property type="nucleotide sequence ID" value="XM_033820174.1"/>
</dbReference>
<name>A0A6A6HW95_9PLEO</name>
<sequence>MKGASKAYSVPTTLSLVARVQFRGDARRTDISHTTQAGQIHPCQPFIATSRNTHVLDVAPAEPALVLAALIVPRPAPFLARAPVRVTDGAMVASRKHGSRRAAALALQRERALSVLVGLHVGVAVETLAELACHALFHNVSQILYSTFKADISLRAGRVTYLSFFAVAEPALVGVALVVALPAAGLACFRLHLGLVAGCDVVARS</sequence>
<dbReference type="AlphaFoldDB" id="A0A6A6HW95"/>
<dbReference type="Proteomes" id="UP000800094">
    <property type="component" value="Unassembled WGS sequence"/>
</dbReference>
<evidence type="ECO:0000256" key="1">
    <source>
        <dbReference type="SAM" id="Phobius"/>
    </source>
</evidence>
<feature type="transmembrane region" description="Helical" evidence="1">
    <location>
        <begin position="159"/>
        <end position="184"/>
    </location>
</feature>
<evidence type="ECO:0000313" key="3">
    <source>
        <dbReference type="Proteomes" id="UP000800094"/>
    </source>
</evidence>
<accession>A0A6A6HW95</accession>
<gene>
    <name evidence="2" type="ORF">BU26DRAFT_163326</name>
</gene>
<evidence type="ECO:0000313" key="2">
    <source>
        <dbReference type="EMBL" id="KAF2242002.1"/>
    </source>
</evidence>
<proteinExistence type="predicted"/>
<dbReference type="EMBL" id="ML987209">
    <property type="protein sequence ID" value="KAF2242002.1"/>
    <property type="molecule type" value="Genomic_DNA"/>
</dbReference>
<keyword evidence="1" id="KW-0812">Transmembrane</keyword>
<organism evidence="2 3">
    <name type="scientific">Trematosphaeria pertusa</name>
    <dbReference type="NCBI Taxonomy" id="390896"/>
    <lineage>
        <taxon>Eukaryota</taxon>
        <taxon>Fungi</taxon>
        <taxon>Dikarya</taxon>
        <taxon>Ascomycota</taxon>
        <taxon>Pezizomycotina</taxon>
        <taxon>Dothideomycetes</taxon>
        <taxon>Pleosporomycetidae</taxon>
        <taxon>Pleosporales</taxon>
        <taxon>Massarineae</taxon>
        <taxon>Trematosphaeriaceae</taxon>
        <taxon>Trematosphaeria</taxon>
    </lineage>
</organism>
<protein>
    <submittedName>
        <fullName evidence="2">Uncharacterized protein</fullName>
    </submittedName>
</protein>
<keyword evidence="3" id="KW-1185">Reference proteome</keyword>
<reference evidence="2" key="1">
    <citation type="journal article" date="2020" name="Stud. Mycol.">
        <title>101 Dothideomycetes genomes: a test case for predicting lifestyles and emergence of pathogens.</title>
        <authorList>
            <person name="Haridas S."/>
            <person name="Albert R."/>
            <person name="Binder M."/>
            <person name="Bloem J."/>
            <person name="Labutti K."/>
            <person name="Salamov A."/>
            <person name="Andreopoulos B."/>
            <person name="Baker S."/>
            <person name="Barry K."/>
            <person name="Bills G."/>
            <person name="Bluhm B."/>
            <person name="Cannon C."/>
            <person name="Castanera R."/>
            <person name="Culley D."/>
            <person name="Daum C."/>
            <person name="Ezra D."/>
            <person name="Gonzalez J."/>
            <person name="Henrissat B."/>
            <person name="Kuo A."/>
            <person name="Liang C."/>
            <person name="Lipzen A."/>
            <person name="Lutzoni F."/>
            <person name="Magnuson J."/>
            <person name="Mondo S."/>
            <person name="Nolan M."/>
            <person name="Ohm R."/>
            <person name="Pangilinan J."/>
            <person name="Park H.-J."/>
            <person name="Ramirez L."/>
            <person name="Alfaro M."/>
            <person name="Sun H."/>
            <person name="Tritt A."/>
            <person name="Yoshinaga Y."/>
            <person name="Zwiers L.-H."/>
            <person name="Turgeon B."/>
            <person name="Goodwin S."/>
            <person name="Spatafora J."/>
            <person name="Crous P."/>
            <person name="Grigoriev I."/>
        </authorList>
    </citation>
    <scope>NUCLEOTIDE SEQUENCE</scope>
    <source>
        <strain evidence="2">CBS 122368</strain>
    </source>
</reference>
<keyword evidence="1" id="KW-0472">Membrane</keyword>